<dbReference type="AlphaFoldDB" id="A0A238J677"/>
<evidence type="ECO:0000313" key="2">
    <source>
        <dbReference type="EMBL" id="SMX25742.1"/>
    </source>
</evidence>
<reference evidence="2 3" key="1">
    <citation type="submission" date="2017-05" db="EMBL/GenBank/DDBJ databases">
        <authorList>
            <person name="Song R."/>
            <person name="Chenine A.L."/>
            <person name="Ruprecht R.M."/>
        </authorList>
    </citation>
    <scope>NUCLEOTIDE SEQUENCE [LARGE SCALE GENOMIC DNA]</scope>
    <source>
        <strain evidence="2 3">CECT 8489</strain>
    </source>
</reference>
<evidence type="ECO:0008006" key="4">
    <source>
        <dbReference type="Google" id="ProtNLM"/>
    </source>
</evidence>
<sequence length="199" mass="20332">MTNKLGSIFVALGATALVTACSSSPTPFEALDGKANAMADRLLALDITPAESMPEAGTATFNGFIGIGSGTEEELAALAEDELPEGAILGELTLEATFADGFVDGTASNFLGENSETFGGELTIIQDVVDFEPAEFEGTIDGTLTNGGDEYLVDLDSFGIFLGLADGQPEGLAGLATGTIQENALEPELAVGAFIAEIE</sequence>
<dbReference type="PROSITE" id="PS51257">
    <property type="entry name" value="PROKAR_LIPOPROTEIN"/>
    <property type="match status" value="1"/>
</dbReference>
<gene>
    <name evidence="2" type="ORF">BOA8489_03886</name>
</gene>
<keyword evidence="3" id="KW-1185">Reference proteome</keyword>
<name>A0A238J677_9RHOB</name>
<evidence type="ECO:0000313" key="3">
    <source>
        <dbReference type="Proteomes" id="UP000201838"/>
    </source>
</evidence>
<dbReference type="Proteomes" id="UP000201838">
    <property type="component" value="Unassembled WGS sequence"/>
</dbReference>
<feature type="chain" id="PRO_5012489304" description="Transferrin-binding protein B C-lobe/N-lobe beta barrel domain-containing protein" evidence="1">
    <location>
        <begin position="21"/>
        <end position="199"/>
    </location>
</feature>
<dbReference type="EMBL" id="FXXQ01000026">
    <property type="protein sequence ID" value="SMX25742.1"/>
    <property type="molecule type" value="Genomic_DNA"/>
</dbReference>
<organism evidence="2 3">
    <name type="scientific">Boseongicola aestuarii</name>
    <dbReference type="NCBI Taxonomy" id="1470561"/>
    <lineage>
        <taxon>Bacteria</taxon>
        <taxon>Pseudomonadati</taxon>
        <taxon>Pseudomonadota</taxon>
        <taxon>Alphaproteobacteria</taxon>
        <taxon>Rhodobacterales</taxon>
        <taxon>Paracoccaceae</taxon>
        <taxon>Boseongicola</taxon>
    </lineage>
</organism>
<feature type="signal peptide" evidence="1">
    <location>
        <begin position="1"/>
        <end position="20"/>
    </location>
</feature>
<accession>A0A238J677</accession>
<proteinExistence type="predicted"/>
<protein>
    <recommendedName>
        <fullName evidence="4">Transferrin-binding protein B C-lobe/N-lobe beta barrel domain-containing protein</fullName>
    </recommendedName>
</protein>
<evidence type="ECO:0000256" key="1">
    <source>
        <dbReference type="SAM" id="SignalP"/>
    </source>
</evidence>
<keyword evidence="1" id="KW-0732">Signal</keyword>